<dbReference type="VEuPathDB" id="FungiDB:TRIREDRAFT_105676"/>
<dbReference type="KEGG" id="tre:TRIREDRAFT_105676"/>
<reference evidence="2 3" key="1">
    <citation type="journal article" date="2008" name="Nat. Biotechnol.">
        <title>Genome sequencing and analysis of the biomass-degrading fungus Trichoderma reesei (syn. Hypocrea jecorina).</title>
        <authorList>
            <person name="Martinez D."/>
            <person name="Berka R.M."/>
            <person name="Henrissat B."/>
            <person name="Saloheimo M."/>
            <person name="Arvas M."/>
            <person name="Baker S.E."/>
            <person name="Chapman J."/>
            <person name="Chertkov O."/>
            <person name="Coutinho P.M."/>
            <person name="Cullen D."/>
            <person name="Danchin E.G."/>
            <person name="Grigoriev I.V."/>
            <person name="Harris P."/>
            <person name="Jackson M."/>
            <person name="Kubicek C.P."/>
            <person name="Han C.S."/>
            <person name="Ho I."/>
            <person name="Larrondo L.F."/>
            <person name="de Leon A.L."/>
            <person name="Magnuson J.K."/>
            <person name="Merino S."/>
            <person name="Misra M."/>
            <person name="Nelson B."/>
            <person name="Putnam N."/>
            <person name="Robbertse B."/>
            <person name="Salamov A.A."/>
            <person name="Schmoll M."/>
            <person name="Terry A."/>
            <person name="Thayer N."/>
            <person name="Westerholm-Parvinen A."/>
            <person name="Schoch C.L."/>
            <person name="Yao J."/>
            <person name="Barabote R."/>
            <person name="Nelson M.A."/>
            <person name="Detter C."/>
            <person name="Bruce D."/>
            <person name="Kuske C.R."/>
            <person name="Xie G."/>
            <person name="Richardson P."/>
            <person name="Rokhsar D.S."/>
            <person name="Lucas S.M."/>
            <person name="Rubin E.M."/>
            <person name="Dunn-Coleman N."/>
            <person name="Ward M."/>
            <person name="Brettin T.S."/>
        </authorList>
    </citation>
    <scope>NUCLEOTIDE SEQUENCE [LARGE SCALE GENOMIC DNA]</scope>
    <source>
        <strain evidence="2 3">QM6a</strain>
    </source>
</reference>
<name>G0REC3_HYPJQ</name>
<organism evidence="3">
    <name type="scientific">Hypocrea jecorina (strain QM6a)</name>
    <name type="common">Trichoderma reesei</name>
    <dbReference type="NCBI Taxonomy" id="431241"/>
    <lineage>
        <taxon>Eukaryota</taxon>
        <taxon>Fungi</taxon>
        <taxon>Dikarya</taxon>
        <taxon>Ascomycota</taxon>
        <taxon>Pezizomycotina</taxon>
        <taxon>Sordariomycetes</taxon>
        <taxon>Hypocreomycetidae</taxon>
        <taxon>Hypocreales</taxon>
        <taxon>Hypocreaceae</taxon>
        <taxon>Trichoderma</taxon>
    </lineage>
</organism>
<evidence type="ECO:0000313" key="3">
    <source>
        <dbReference type="Proteomes" id="UP000008984"/>
    </source>
</evidence>
<keyword evidence="3" id="KW-1185">Reference proteome</keyword>
<dbReference type="AlphaFoldDB" id="G0REC3"/>
<dbReference type="RefSeq" id="XP_006963958.1">
    <property type="nucleotide sequence ID" value="XM_006963896.1"/>
</dbReference>
<dbReference type="STRING" id="431241.G0REC3"/>
<dbReference type="GeneID" id="18481084"/>
<dbReference type="EMBL" id="GL985060">
    <property type="protein sequence ID" value="EGR50483.1"/>
    <property type="molecule type" value="Genomic_DNA"/>
</dbReference>
<dbReference type="HOGENOM" id="CLU_2270115_0_0_1"/>
<feature type="compositionally biased region" description="Acidic residues" evidence="1">
    <location>
        <begin position="45"/>
        <end position="59"/>
    </location>
</feature>
<dbReference type="eggNOG" id="KOG0482">
    <property type="taxonomic scope" value="Eukaryota"/>
</dbReference>
<evidence type="ECO:0000313" key="2">
    <source>
        <dbReference type="EMBL" id="EGR50483.1"/>
    </source>
</evidence>
<gene>
    <name evidence="2" type="ORF">TRIREDRAFT_105676</name>
</gene>
<evidence type="ECO:0000256" key="1">
    <source>
        <dbReference type="SAM" id="MobiDB-lite"/>
    </source>
</evidence>
<sequence>MALREFKAPVNYETQQSAFESFLKDFKTSPEHTLTTALGNITIDEDDLSDEDDLMDEDDQTRQRRQQERAKRKTPQHKYSDMLQLLADRKIDEFPIDLDDLAT</sequence>
<proteinExistence type="predicted"/>
<feature type="region of interest" description="Disordered" evidence="1">
    <location>
        <begin position="45"/>
        <end position="79"/>
    </location>
</feature>
<feature type="non-terminal residue" evidence="2">
    <location>
        <position position="103"/>
    </location>
</feature>
<protein>
    <submittedName>
        <fullName evidence="2">Predicted protein</fullName>
    </submittedName>
</protein>
<accession>G0REC3</accession>
<dbReference type="OrthoDB" id="10460196at2759"/>
<feature type="compositionally biased region" description="Basic and acidic residues" evidence="1">
    <location>
        <begin position="60"/>
        <end position="69"/>
    </location>
</feature>
<dbReference type="Proteomes" id="UP000008984">
    <property type="component" value="Unassembled WGS sequence"/>
</dbReference>